<dbReference type="EMBL" id="RHHN01000013">
    <property type="protein sequence ID" value="RNB59292.1"/>
    <property type="molecule type" value="Genomic_DNA"/>
</dbReference>
<evidence type="ECO:0000313" key="2">
    <source>
        <dbReference type="EMBL" id="RNB59292.1"/>
    </source>
</evidence>
<keyword evidence="4" id="KW-1185">Reference proteome</keyword>
<gene>
    <name evidence="1" type="ORF">BAG01nite_23330</name>
    <name evidence="2" type="ORF">EB820_04425</name>
</gene>
<reference evidence="2 3" key="1">
    <citation type="submission" date="2018-10" db="EMBL/GenBank/DDBJ databases">
        <title>Phylogenomics of Brevibacillus.</title>
        <authorList>
            <person name="Dunlap C."/>
        </authorList>
    </citation>
    <scope>NUCLEOTIDE SEQUENCE [LARGE SCALE GENOMIC DNA]</scope>
    <source>
        <strain evidence="2 3">NRRL NRS 1219</strain>
    </source>
</reference>
<evidence type="ECO:0000313" key="4">
    <source>
        <dbReference type="Proteomes" id="UP000317180"/>
    </source>
</evidence>
<dbReference type="InterPro" id="IPR025906">
    <property type="entry name" value="YjfB_motility"/>
</dbReference>
<reference evidence="1 4" key="2">
    <citation type="submission" date="2019-06" db="EMBL/GenBank/DDBJ databases">
        <title>Whole genome shotgun sequence of Brevibacillus agri NBRC 15538.</title>
        <authorList>
            <person name="Hosoyama A."/>
            <person name="Uohara A."/>
            <person name="Ohji S."/>
            <person name="Ichikawa N."/>
        </authorList>
    </citation>
    <scope>NUCLEOTIDE SEQUENCE [LARGE SCALE GENOMIC DNA]</scope>
    <source>
        <strain evidence="1 4">NBRC 15538</strain>
    </source>
</reference>
<dbReference type="Proteomes" id="UP000317180">
    <property type="component" value="Unassembled WGS sequence"/>
</dbReference>
<sequence length="63" mass="6606">MDISSIMGAQVSQLQQTVGLSMLKMAQATQAAGAMVMLQDFTNAQATTQAPHPTLGKQIDISV</sequence>
<dbReference type="Proteomes" id="UP000276178">
    <property type="component" value="Unassembled WGS sequence"/>
</dbReference>
<evidence type="ECO:0000313" key="3">
    <source>
        <dbReference type="Proteomes" id="UP000276178"/>
    </source>
</evidence>
<protein>
    <submittedName>
        <fullName evidence="2">Putative motility protein</fullName>
    </submittedName>
</protein>
<name>A0A3M8B7K7_9BACL</name>
<dbReference type="GeneID" id="82809751"/>
<dbReference type="AlphaFoldDB" id="A0A3M8B7K7"/>
<proteinExistence type="predicted"/>
<dbReference type="OrthoDB" id="2476333at2"/>
<organism evidence="2 3">
    <name type="scientific">Brevibacillus agri</name>
    <dbReference type="NCBI Taxonomy" id="51101"/>
    <lineage>
        <taxon>Bacteria</taxon>
        <taxon>Bacillati</taxon>
        <taxon>Bacillota</taxon>
        <taxon>Bacilli</taxon>
        <taxon>Bacillales</taxon>
        <taxon>Paenibacillaceae</taxon>
        <taxon>Brevibacillus</taxon>
    </lineage>
</organism>
<evidence type="ECO:0000313" key="1">
    <source>
        <dbReference type="EMBL" id="GED26231.1"/>
    </source>
</evidence>
<dbReference type="RefSeq" id="WP_005829834.1">
    <property type="nucleotide sequence ID" value="NZ_BJOD01000021.1"/>
</dbReference>
<dbReference type="Pfam" id="PF14070">
    <property type="entry name" value="YjfB_motility"/>
    <property type="match status" value="1"/>
</dbReference>
<accession>A0A3M8B7K7</accession>
<comment type="caution">
    <text evidence="2">The sequence shown here is derived from an EMBL/GenBank/DDBJ whole genome shotgun (WGS) entry which is preliminary data.</text>
</comment>
<dbReference type="EMBL" id="BJOD01000021">
    <property type="protein sequence ID" value="GED26231.1"/>
    <property type="molecule type" value="Genomic_DNA"/>
</dbReference>